<gene>
    <name evidence="6" type="ORF">C8D82_11160</name>
</gene>
<feature type="binding site" evidence="4">
    <location>
        <position position="58"/>
    </location>
    <ligand>
        <name>substrate</name>
    </ligand>
</feature>
<keyword evidence="5" id="KW-0460">Magnesium</keyword>
<dbReference type="GO" id="GO:0035999">
    <property type="term" value="P:tetrahydrofolate interconversion"/>
    <property type="evidence" value="ECO:0007669"/>
    <property type="project" value="TreeGrafter"/>
</dbReference>
<dbReference type="InterPro" id="IPR037171">
    <property type="entry name" value="NagB/RpiA_transferase-like"/>
</dbReference>
<evidence type="ECO:0000313" key="7">
    <source>
        <dbReference type="Proteomes" id="UP000245959"/>
    </source>
</evidence>
<dbReference type="EC" id="6.3.3.2" evidence="5"/>
<feature type="binding site" evidence="4">
    <location>
        <begin position="7"/>
        <end position="11"/>
    </location>
    <ligand>
        <name>ATP</name>
        <dbReference type="ChEBI" id="CHEBI:30616"/>
    </ligand>
</feature>
<reference evidence="6 7" key="1">
    <citation type="submission" date="2018-04" db="EMBL/GenBank/DDBJ databases">
        <title>Genomic Encyclopedia of Type Strains, Phase IV (KMG-IV): sequencing the most valuable type-strain genomes for metagenomic binning, comparative biology and taxonomic classification.</title>
        <authorList>
            <person name="Goeker M."/>
        </authorList>
    </citation>
    <scope>NUCLEOTIDE SEQUENCE [LARGE SCALE GENOMIC DNA]</scope>
    <source>
        <strain evidence="6 7">DSM 14823</strain>
    </source>
</reference>
<sequence>MTEPTVKRELRERFLALRRAIAPAERREKDAAICRNIRALECYRRSECVAIYATDGEEPDLFGLWGEKRFFLPRYRADLKRYELVEVADRERELVAGKYGLLEPRPELAAAAPEFAARELLFLTPAVACTKAGVRLGRGGGFYDRMLAGAVRPVIGVIYCCQLAEALPVEAHDRPVEVVVTEEEVVETTAVSSMN</sequence>
<keyword evidence="6" id="KW-0436">Ligase</keyword>
<comment type="caution">
    <text evidence="6">The sequence shown here is derived from an EMBL/GenBank/DDBJ whole genome shotgun (WGS) entry which is preliminary data.</text>
</comment>
<dbReference type="GO" id="GO:0030272">
    <property type="term" value="F:5-formyltetrahydrofolate cyclo-ligase activity"/>
    <property type="evidence" value="ECO:0007669"/>
    <property type="project" value="UniProtKB-EC"/>
</dbReference>
<dbReference type="EMBL" id="QEKH01000011">
    <property type="protein sequence ID" value="PVY42603.1"/>
    <property type="molecule type" value="Genomic_DNA"/>
</dbReference>
<dbReference type="SUPFAM" id="SSF100950">
    <property type="entry name" value="NagB/RpiA/CoA transferase-like"/>
    <property type="match status" value="1"/>
</dbReference>
<protein>
    <recommendedName>
        <fullName evidence="5">5-formyltetrahydrofolate cyclo-ligase</fullName>
        <ecNumber evidence="5">6.3.3.2</ecNumber>
    </recommendedName>
</protein>
<dbReference type="PANTHER" id="PTHR23407:SF1">
    <property type="entry name" value="5-FORMYLTETRAHYDROFOLATE CYCLO-LIGASE"/>
    <property type="match status" value="1"/>
</dbReference>
<comment type="cofactor">
    <cofactor evidence="5">
        <name>Mg(2+)</name>
        <dbReference type="ChEBI" id="CHEBI:18420"/>
    </cofactor>
</comment>
<name>A0A2U1B1R9_9BACT</name>
<dbReference type="NCBIfam" id="TIGR02727">
    <property type="entry name" value="MTHFS_bact"/>
    <property type="match status" value="1"/>
</dbReference>
<evidence type="ECO:0000256" key="4">
    <source>
        <dbReference type="PIRSR" id="PIRSR006806-1"/>
    </source>
</evidence>
<keyword evidence="7" id="KW-1185">Reference proteome</keyword>
<dbReference type="PIRSF" id="PIRSF006806">
    <property type="entry name" value="FTHF_cligase"/>
    <property type="match status" value="1"/>
</dbReference>
<feature type="binding site" evidence="4">
    <location>
        <begin position="135"/>
        <end position="143"/>
    </location>
    <ligand>
        <name>ATP</name>
        <dbReference type="ChEBI" id="CHEBI:30616"/>
    </ligand>
</feature>
<proteinExistence type="inferred from homology"/>
<dbReference type="Proteomes" id="UP000245959">
    <property type="component" value="Unassembled WGS sequence"/>
</dbReference>
<dbReference type="GO" id="GO:0005524">
    <property type="term" value="F:ATP binding"/>
    <property type="evidence" value="ECO:0007669"/>
    <property type="project" value="UniProtKB-KW"/>
</dbReference>
<comment type="catalytic activity">
    <reaction evidence="5">
        <text>(6S)-5-formyl-5,6,7,8-tetrahydrofolate + ATP = (6R)-5,10-methenyltetrahydrofolate + ADP + phosphate</text>
        <dbReference type="Rhea" id="RHEA:10488"/>
        <dbReference type="ChEBI" id="CHEBI:30616"/>
        <dbReference type="ChEBI" id="CHEBI:43474"/>
        <dbReference type="ChEBI" id="CHEBI:57455"/>
        <dbReference type="ChEBI" id="CHEBI:57457"/>
        <dbReference type="ChEBI" id="CHEBI:456216"/>
        <dbReference type="EC" id="6.3.3.2"/>
    </reaction>
</comment>
<keyword evidence="2 4" id="KW-0547">Nucleotide-binding</keyword>
<dbReference type="GO" id="GO:0009396">
    <property type="term" value="P:folic acid-containing compound biosynthetic process"/>
    <property type="evidence" value="ECO:0007669"/>
    <property type="project" value="TreeGrafter"/>
</dbReference>
<comment type="similarity">
    <text evidence="1 5">Belongs to the 5-formyltetrahydrofolate cyclo-ligase family.</text>
</comment>
<evidence type="ECO:0000256" key="5">
    <source>
        <dbReference type="RuleBase" id="RU361279"/>
    </source>
</evidence>
<dbReference type="AlphaFoldDB" id="A0A2U1B1R9"/>
<dbReference type="Gene3D" id="3.40.50.10420">
    <property type="entry name" value="NagB/RpiA/CoA transferase-like"/>
    <property type="match status" value="1"/>
</dbReference>
<evidence type="ECO:0000256" key="1">
    <source>
        <dbReference type="ARBA" id="ARBA00010638"/>
    </source>
</evidence>
<dbReference type="InterPro" id="IPR024185">
    <property type="entry name" value="FTHF_cligase-like_sf"/>
</dbReference>
<keyword evidence="3 4" id="KW-0067">ATP-binding</keyword>
<evidence type="ECO:0000313" key="6">
    <source>
        <dbReference type="EMBL" id="PVY42603.1"/>
    </source>
</evidence>
<keyword evidence="5" id="KW-0479">Metal-binding</keyword>
<accession>A0A2U1B1R9</accession>
<dbReference type="InterPro" id="IPR002698">
    <property type="entry name" value="FTHF_cligase"/>
</dbReference>
<dbReference type="GO" id="GO:0046872">
    <property type="term" value="F:metal ion binding"/>
    <property type="evidence" value="ECO:0007669"/>
    <property type="project" value="UniProtKB-KW"/>
</dbReference>
<dbReference type="RefSeq" id="WP_419642695.1">
    <property type="nucleotide sequence ID" value="NZ_DBFOHU010000022.1"/>
</dbReference>
<organism evidence="6 7">
    <name type="scientific">Victivallis vadensis</name>
    <dbReference type="NCBI Taxonomy" id="172901"/>
    <lineage>
        <taxon>Bacteria</taxon>
        <taxon>Pseudomonadati</taxon>
        <taxon>Lentisphaerota</taxon>
        <taxon>Lentisphaeria</taxon>
        <taxon>Victivallales</taxon>
        <taxon>Victivallaceae</taxon>
        <taxon>Victivallis</taxon>
    </lineage>
</organism>
<dbReference type="PANTHER" id="PTHR23407">
    <property type="entry name" value="ATPASE INHIBITOR/5-FORMYLTETRAHYDROFOLATE CYCLO-LIGASE"/>
    <property type="match status" value="1"/>
</dbReference>
<evidence type="ECO:0000256" key="2">
    <source>
        <dbReference type="ARBA" id="ARBA00022741"/>
    </source>
</evidence>
<dbReference type="Pfam" id="PF01812">
    <property type="entry name" value="5-FTHF_cyc-lig"/>
    <property type="match status" value="1"/>
</dbReference>
<evidence type="ECO:0000256" key="3">
    <source>
        <dbReference type="ARBA" id="ARBA00022840"/>
    </source>
</evidence>